<gene>
    <name evidence="1" type="ORF">CARN4_2666</name>
</gene>
<accession>E6Q6J7</accession>
<dbReference type="EMBL" id="CABO01000041">
    <property type="protein sequence ID" value="CBI02822.1"/>
    <property type="molecule type" value="Genomic_DNA"/>
</dbReference>
<protein>
    <submittedName>
        <fullName evidence="1">Uncharacterized protein</fullName>
    </submittedName>
</protein>
<comment type="caution">
    <text evidence="1">The sequence shown here is derived from an EMBL/GenBank/DDBJ whole genome shotgun (WGS) entry which is preliminary data.</text>
</comment>
<organism evidence="1">
    <name type="scientific">mine drainage metagenome</name>
    <dbReference type="NCBI Taxonomy" id="410659"/>
    <lineage>
        <taxon>unclassified sequences</taxon>
        <taxon>metagenomes</taxon>
        <taxon>ecological metagenomes</taxon>
    </lineage>
</organism>
<reference evidence="1" key="1">
    <citation type="submission" date="2009-10" db="EMBL/GenBank/DDBJ databases">
        <title>Diversity of trophic interactions inside an arsenic-rich microbial ecosystem.</title>
        <authorList>
            <person name="Bertin P.N."/>
            <person name="Heinrich-Salmeron A."/>
            <person name="Pelletier E."/>
            <person name="Goulhen-Chollet F."/>
            <person name="Arsene-Ploetze F."/>
            <person name="Gallien S."/>
            <person name="Calteau A."/>
            <person name="Vallenet D."/>
            <person name="Casiot C."/>
            <person name="Chane-Woon-Ming B."/>
            <person name="Giloteaux L."/>
            <person name="Barakat M."/>
            <person name="Bonnefoy V."/>
            <person name="Bruneel O."/>
            <person name="Chandler M."/>
            <person name="Cleiss J."/>
            <person name="Duran R."/>
            <person name="Elbaz-Poulichet F."/>
            <person name="Fonknechten N."/>
            <person name="Lauga B."/>
            <person name="Mornico D."/>
            <person name="Ortet P."/>
            <person name="Schaeffer C."/>
            <person name="Siguier P."/>
            <person name="Alexander Thil Smith A."/>
            <person name="Van Dorsselaer A."/>
            <person name="Weissenbach J."/>
            <person name="Medigue C."/>
            <person name="Le Paslier D."/>
        </authorList>
    </citation>
    <scope>NUCLEOTIDE SEQUENCE</scope>
</reference>
<proteinExistence type="predicted"/>
<evidence type="ECO:0000313" key="1">
    <source>
        <dbReference type="EMBL" id="CBI02822.1"/>
    </source>
</evidence>
<dbReference type="AlphaFoldDB" id="E6Q6J7"/>
<name>E6Q6J7_9ZZZZ</name>
<sequence>MKTWRWVRALAAQAEVGDQLPILLDILALQIAQQATALPDLQ</sequence>